<dbReference type="GO" id="GO:0008170">
    <property type="term" value="F:N-methyltransferase activity"/>
    <property type="evidence" value="ECO:0007669"/>
    <property type="project" value="InterPro"/>
</dbReference>
<dbReference type="Pfam" id="PF13588">
    <property type="entry name" value="HSDR_N_2"/>
    <property type="match status" value="1"/>
</dbReference>
<dbReference type="GO" id="GO:0003677">
    <property type="term" value="F:DNA binding"/>
    <property type="evidence" value="ECO:0007669"/>
    <property type="project" value="InterPro"/>
</dbReference>
<dbReference type="SUPFAM" id="SSF53335">
    <property type="entry name" value="S-adenosyl-L-methionine-dependent methyltransferases"/>
    <property type="match status" value="1"/>
</dbReference>
<dbReference type="GO" id="GO:0009307">
    <property type="term" value="P:DNA restriction-modification system"/>
    <property type="evidence" value="ECO:0007669"/>
    <property type="project" value="UniProtKB-KW"/>
</dbReference>
<keyword evidence="5" id="KW-0255">Endonuclease</keyword>
<feature type="domain" description="Type I restriction enzyme R protein N-terminal" evidence="4">
    <location>
        <begin position="42"/>
        <end position="116"/>
    </location>
</feature>
<dbReference type="AlphaFoldDB" id="A0A495A0V5"/>
<evidence type="ECO:0000256" key="1">
    <source>
        <dbReference type="ARBA" id="ARBA00022747"/>
    </source>
</evidence>
<name>A0A495A0V5_9BACI</name>
<evidence type="ECO:0000259" key="3">
    <source>
        <dbReference type="Pfam" id="PF02384"/>
    </source>
</evidence>
<dbReference type="InterPro" id="IPR052916">
    <property type="entry name" value="Type-I_RE_MTase_Subunit"/>
</dbReference>
<dbReference type="InterPro" id="IPR029063">
    <property type="entry name" value="SAM-dependent_MTases_sf"/>
</dbReference>
<keyword evidence="2" id="KW-0175">Coiled coil</keyword>
<dbReference type="InterPro" id="IPR003356">
    <property type="entry name" value="DNA_methylase_A-5"/>
</dbReference>
<evidence type="ECO:0000256" key="2">
    <source>
        <dbReference type="SAM" id="Coils"/>
    </source>
</evidence>
<protein>
    <submittedName>
        <fullName evidence="5">Restriction endonuclease subunit M</fullName>
    </submittedName>
</protein>
<gene>
    <name evidence="5" type="ORF">D8M06_13055</name>
</gene>
<sequence>MQSTVNQAEIKAVKLDVETGSIQYSEKINQVDKTIRTIAGDEEIVRAALINRLINELDYDPGLIDLEEEYTYKTMGRTKAKSNNGLIDVKVKDDENNPFFFIEVKAPDKYDHDQIYIEGQLFNLAEEEERKNNTKVKYLVYYTIDIYDNAIKDKAIIIDYEKFTNYSDWEQEGKPVIGDELTPGYNQPKKVPLKKGDSKYDLKTQINRNEIIALSGKLHKYLWGGGGTTDTEIFYSLVNIILAKIQDESEKEDGEEYDFQIYKYGNNIENSEKVFNRINQLYRRALKEKLNITDKRKIEKAYVINEEKFPANKLIYAVQELEKFSFLEGRNSLDGKDILGEFFESITRDGFKQTKGQFFTPTPIVQFMYYALEIDKLAIDRLNKDRELPYIIDPSCGSGTFLIEAMKVITKELKYKQADSIKSSRQVQEKYEDLFLPDYKENKWAAEYLYGSEINFDLGIASKVNMILHGDGSTNIFVQDGLLPFRFYDKEVAPNHLKISEPDSYYGNKEVNRKFDVIVSNPPFSVSLDDETKKYLTKSFMFGGKRNSENLFIERWYQLLKENGRFAVVLPENVFDTLENKYIRLFLYKYFKVKAVVSLPQVTFEPYTSTKTSLLFAQKKTKSELKKWNDEWENQGNEWSKLKTRVENYIKVYINGKDKNKYPSIKDDDDKTAKENIIKLIHQYIIEEDTELSVSELLIKYEEQIKELCSYDRDLKDIFGYYNPWWVFSKVSEKMDYPIFMSNIESVGYKRTKRNDYVTENELFDLEIAPNYLEIDEIINKYKKQIKNVEDEIAEFEAERDELQKKAETKSNKTLEKKISSVIDLIEQKEQKLESIDNEFIEVQNVLADYYDDKGYLLEEYADRTDEQLNFHFSKGPLQMYKSTDILLRKNTSQKILDYFREQVKWD</sequence>
<reference evidence="5 6" key="1">
    <citation type="journal article" date="2016" name="Int. J. Syst. Evol. Microbiol.">
        <title>Oceanobacillus halophilus sp. nov., a novel moderately halophilic bacterium from a hypersaline lake.</title>
        <authorList>
            <person name="Amoozegar M.A."/>
            <person name="Bagheri M."/>
            <person name="Makhdoumi A."/>
            <person name="Nikou M.M."/>
            <person name="Fazeli S.A.S."/>
            <person name="Schumann P."/>
            <person name="Sproer C."/>
            <person name="Sanchez-Porro C."/>
            <person name="Ventosa A."/>
        </authorList>
    </citation>
    <scope>NUCLEOTIDE SEQUENCE [LARGE SCALE GENOMIC DNA]</scope>
    <source>
        <strain evidence="5 6">DSM 23996</strain>
    </source>
</reference>
<dbReference type="OrthoDB" id="9814572at2"/>
<evidence type="ECO:0000313" key="6">
    <source>
        <dbReference type="Proteomes" id="UP000269301"/>
    </source>
</evidence>
<dbReference type="PANTHER" id="PTHR42998">
    <property type="entry name" value="TYPE I RESTRICTION ENZYME HINDVIIP M PROTEIN-RELATED"/>
    <property type="match status" value="1"/>
</dbReference>
<dbReference type="PRINTS" id="PR00507">
    <property type="entry name" value="N12N6MTFRASE"/>
</dbReference>
<dbReference type="CDD" id="cd02440">
    <property type="entry name" value="AdoMet_MTases"/>
    <property type="match status" value="1"/>
</dbReference>
<feature type="coiled-coil region" evidence="2">
    <location>
        <begin position="772"/>
        <end position="846"/>
    </location>
</feature>
<organism evidence="5 6">
    <name type="scientific">Oceanobacillus halophilus</name>
    <dbReference type="NCBI Taxonomy" id="930130"/>
    <lineage>
        <taxon>Bacteria</taxon>
        <taxon>Bacillati</taxon>
        <taxon>Bacillota</taxon>
        <taxon>Bacilli</taxon>
        <taxon>Bacillales</taxon>
        <taxon>Bacillaceae</taxon>
        <taxon>Oceanobacillus</taxon>
    </lineage>
</organism>
<dbReference type="InterPro" id="IPR002052">
    <property type="entry name" value="DNA_methylase_N6_adenine_CS"/>
</dbReference>
<proteinExistence type="predicted"/>
<keyword evidence="6" id="KW-1185">Reference proteome</keyword>
<dbReference type="GO" id="GO:0004519">
    <property type="term" value="F:endonuclease activity"/>
    <property type="evidence" value="ECO:0007669"/>
    <property type="project" value="UniProtKB-KW"/>
</dbReference>
<dbReference type="PANTHER" id="PTHR42998:SF1">
    <property type="entry name" value="TYPE I RESTRICTION ENZYME HINDI METHYLASE SUBUNIT"/>
    <property type="match status" value="1"/>
</dbReference>
<dbReference type="GO" id="GO:0032259">
    <property type="term" value="P:methylation"/>
    <property type="evidence" value="ECO:0007669"/>
    <property type="project" value="InterPro"/>
</dbReference>
<dbReference type="Gene3D" id="3.40.50.150">
    <property type="entry name" value="Vaccinia Virus protein VP39"/>
    <property type="match status" value="1"/>
</dbReference>
<dbReference type="PROSITE" id="PS00092">
    <property type="entry name" value="N6_MTASE"/>
    <property type="match status" value="1"/>
</dbReference>
<accession>A0A495A0V5</accession>
<dbReference type="EMBL" id="RBZP01000011">
    <property type="protein sequence ID" value="RKQ32378.1"/>
    <property type="molecule type" value="Genomic_DNA"/>
</dbReference>
<dbReference type="Pfam" id="PF02384">
    <property type="entry name" value="N6_Mtase"/>
    <property type="match status" value="1"/>
</dbReference>
<dbReference type="InterPro" id="IPR029464">
    <property type="entry name" value="HSDR_N"/>
</dbReference>
<keyword evidence="5" id="KW-0378">Hydrolase</keyword>
<comment type="caution">
    <text evidence="5">The sequence shown here is derived from an EMBL/GenBank/DDBJ whole genome shotgun (WGS) entry which is preliminary data.</text>
</comment>
<feature type="domain" description="DNA methylase adenine-specific" evidence="3">
    <location>
        <begin position="336"/>
        <end position="689"/>
    </location>
</feature>
<dbReference type="Proteomes" id="UP000269301">
    <property type="component" value="Unassembled WGS sequence"/>
</dbReference>
<keyword evidence="5" id="KW-0540">Nuclease</keyword>
<evidence type="ECO:0000313" key="5">
    <source>
        <dbReference type="EMBL" id="RKQ32378.1"/>
    </source>
</evidence>
<keyword evidence="1" id="KW-0680">Restriction system</keyword>
<evidence type="ECO:0000259" key="4">
    <source>
        <dbReference type="Pfam" id="PF13588"/>
    </source>
</evidence>